<dbReference type="Proteomes" id="UP000007468">
    <property type="component" value="Chromosome"/>
</dbReference>
<dbReference type="NCBIfam" id="TIGR01173">
    <property type="entry name" value="glmU"/>
    <property type="match status" value="1"/>
</dbReference>
<feature type="binding site" evidence="20">
    <location>
        <position position="165"/>
    </location>
    <ligand>
        <name>UDP-N-acetyl-alpha-D-glucosamine</name>
        <dbReference type="ChEBI" id="CHEBI:57705"/>
    </ligand>
</feature>
<evidence type="ECO:0000256" key="4">
    <source>
        <dbReference type="ARBA" id="ARBA00007707"/>
    </source>
</evidence>
<feature type="binding site" evidence="20">
    <location>
        <begin position="77"/>
        <end position="78"/>
    </location>
    <ligand>
        <name>UDP-N-acetyl-alpha-D-glucosamine</name>
        <dbReference type="ChEBI" id="CHEBI:57705"/>
    </ligand>
</feature>
<evidence type="ECO:0000256" key="15">
    <source>
        <dbReference type="ARBA" id="ARBA00023315"/>
    </source>
</evidence>
<feature type="binding site" evidence="20">
    <location>
        <position position="344"/>
    </location>
    <ligand>
        <name>UDP-N-acetyl-alpha-D-glucosamine</name>
        <dbReference type="ChEBI" id="CHEBI:57705"/>
    </ligand>
</feature>
<evidence type="ECO:0000256" key="14">
    <source>
        <dbReference type="ARBA" id="ARBA00023268"/>
    </source>
</evidence>
<proteinExistence type="inferred from homology"/>
<feature type="binding site" evidence="20">
    <location>
        <position position="326"/>
    </location>
    <ligand>
        <name>UDP-N-acetyl-alpha-D-glucosamine</name>
        <dbReference type="ChEBI" id="CHEBI:57705"/>
    </ligand>
</feature>
<dbReference type="EMBL" id="CP002390">
    <property type="protein sequence ID" value="EFE28660.1"/>
    <property type="molecule type" value="Genomic_DNA"/>
</dbReference>
<comment type="similarity">
    <text evidence="5 20">In the N-terminal section; belongs to the N-acetylglucosamine-1-phosphate uridyltransferase family.</text>
</comment>
<evidence type="ECO:0000256" key="6">
    <source>
        <dbReference type="ARBA" id="ARBA00022490"/>
    </source>
</evidence>
<dbReference type="SUPFAM" id="SSF51161">
    <property type="entry name" value="Trimeric LpxA-like enzymes"/>
    <property type="match status" value="1"/>
</dbReference>
<dbReference type="PROSITE" id="PS00101">
    <property type="entry name" value="HEXAPEP_TRANSFERASES"/>
    <property type="match status" value="1"/>
</dbReference>
<comment type="pathway">
    <text evidence="3 20">Nucleotide-sugar biosynthesis; UDP-N-acetyl-alpha-D-glucosamine biosynthesis; UDP-N-acetyl-alpha-D-glucosamine from N-acetyl-alpha-D-glucosamine 1-phosphate: step 1/1.</text>
</comment>
<keyword evidence="13 20" id="KW-0573">Peptidoglycan synthesis</keyword>
<comment type="pathway">
    <text evidence="2 20">Nucleotide-sugar biosynthesis; UDP-N-acetyl-alpha-D-glucosamine biosynthesis; N-acetyl-alpha-D-glucosamine 1-phosphate from alpha-D-glucosamine 6-phosphate (route II): step 2/2.</text>
</comment>
<feature type="binding site" evidence="20">
    <location>
        <position position="370"/>
    </location>
    <ligand>
        <name>UDP-N-acetyl-alpha-D-glucosamine</name>
        <dbReference type="ChEBI" id="CHEBI:57705"/>
    </ligand>
</feature>
<protein>
    <recommendedName>
        <fullName evidence="20">Bifunctional protein GlmU</fullName>
    </recommendedName>
    <domain>
        <recommendedName>
            <fullName evidence="20">UDP-N-acetylglucosamine pyrophosphorylase</fullName>
            <ecNumber evidence="20">2.7.7.23</ecNumber>
        </recommendedName>
        <alternativeName>
            <fullName evidence="20">N-acetylglucosamine-1-phosphate uridyltransferase</fullName>
        </alternativeName>
    </domain>
    <domain>
        <recommendedName>
            <fullName evidence="20">Glucosamine-1-phosphate N-acetyltransferase</fullName>
            <ecNumber evidence="20">2.3.1.157</ecNumber>
        </recommendedName>
    </domain>
</protein>
<organism evidence="23 24">
    <name type="scientific">Filifactor alocis (strain ATCC 35896 / CCUG 47790 / D40 B5)</name>
    <name type="common">Fusobacterium alocis</name>
    <dbReference type="NCBI Taxonomy" id="546269"/>
    <lineage>
        <taxon>Bacteria</taxon>
        <taxon>Bacillati</taxon>
        <taxon>Bacillota</taxon>
        <taxon>Clostridia</taxon>
        <taxon>Peptostreptococcales</taxon>
        <taxon>Filifactoraceae</taxon>
        <taxon>Filifactor</taxon>
    </lineage>
</organism>
<feature type="binding site" evidence="20">
    <location>
        <position position="72"/>
    </location>
    <ligand>
        <name>UDP-N-acetyl-alpha-D-glucosamine</name>
        <dbReference type="ChEBI" id="CHEBI:57705"/>
    </ligand>
</feature>
<feature type="binding site" evidence="20">
    <location>
        <position position="416"/>
    </location>
    <ligand>
        <name>acetyl-CoA</name>
        <dbReference type="ChEBI" id="CHEBI:57288"/>
    </ligand>
</feature>
<dbReference type="KEGG" id="faa:HMPREF0389_00577"/>
<dbReference type="EC" id="2.3.1.157" evidence="20"/>
<dbReference type="Gene3D" id="3.90.550.10">
    <property type="entry name" value="Spore Coat Polysaccharide Biosynthesis Protein SpsA, Chain A"/>
    <property type="match status" value="1"/>
</dbReference>
<comment type="subcellular location">
    <subcellularLocation>
        <location evidence="1 20">Cytoplasm</location>
    </subcellularLocation>
</comment>
<dbReference type="SUPFAM" id="SSF53448">
    <property type="entry name" value="Nucleotide-diphospho-sugar transferases"/>
    <property type="match status" value="1"/>
</dbReference>
<evidence type="ECO:0000256" key="12">
    <source>
        <dbReference type="ARBA" id="ARBA00022960"/>
    </source>
</evidence>
<feature type="binding site" evidence="20">
    <location>
        <position position="22"/>
    </location>
    <ligand>
        <name>UDP-N-acetyl-alpha-D-glucosamine</name>
        <dbReference type="ChEBI" id="CHEBI:57705"/>
    </ligand>
</feature>
<dbReference type="GO" id="GO:0000902">
    <property type="term" value="P:cell morphogenesis"/>
    <property type="evidence" value="ECO:0007669"/>
    <property type="project" value="UniProtKB-UniRule"/>
</dbReference>
<name>D6GSL9_FILAD</name>
<comment type="pathway">
    <text evidence="20">Bacterial outer membrane biogenesis; LPS lipid A biosynthesis.</text>
</comment>
<evidence type="ECO:0000256" key="11">
    <source>
        <dbReference type="ARBA" id="ARBA00022842"/>
    </source>
</evidence>
<evidence type="ECO:0000256" key="3">
    <source>
        <dbReference type="ARBA" id="ARBA00005208"/>
    </source>
</evidence>
<dbReference type="Pfam" id="PF14602">
    <property type="entry name" value="Hexapep_2"/>
    <property type="match status" value="1"/>
</dbReference>
<keyword evidence="16 20" id="KW-0961">Cell wall biogenesis/degradation</keyword>
<evidence type="ECO:0000256" key="13">
    <source>
        <dbReference type="ARBA" id="ARBA00022984"/>
    </source>
</evidence>
<comment type="function">
    <text evidence="19 20">Catalyzes the last two sequential reactions in the de novo biosynthetic pathway for UDP-N-acetylglucosamine (UDP-GlcNAc). The C-terminal domain catalyzes the transfer of acetyl group from acetyl coenzyme A to glucosamine-1-phosphate (GlcN-1-P) to produce N-acetylglucosamine-1-phosphate (GlcNAc-1-P), which is converted into UDP-GlcNAc by the transfer of uridine 5-monophosphate (from uridine 5-triphosphate), a reaction catalyzed by the N-terminal domain.</text>
</comment>
<feature type="domain" description="Mannose-1-phosphate guanyltransferase C-terminal" evidence="22">
    <location>
        <begin position="257"/>
        <end position="320"/>
    </location>
</feature>
<dbReference type="InterPro" id="IPR038009">
    <property type="entry name" value="GlmU_C_LbH"/>
</dbReference>
<dbReference type="UniPathway" id="UPA00973"/>
<feature type="region of interest" description="Pyrophosphorylase" evidence="20">
    <location>
        <begin position="1"/>
        <end position="223"/>
    </location>
</feature>
<reference evidence="24" key="1">
    <citation type="submission" date="2010-12" db="EMBL/GenBank/DDBJ databases">
        <title>The genome sequence of Filifactor alocis strain ATCC 35896.</title>
        <authorList>
            <consortium name="The Broad Institute Genome Sequencing Platform"/>
            <person name="Ward D."/>
            <person name="Earl A."/>
            <person name="Feldgarden M."/>
            <person name="Young S.K."/>
            <person name="Gargeya S."/>
            <person name="Zeng Q."/>
            <person name="Alvarado L."/>
            <person name="Berlin A."/>
            <person name="Bochicchio J."/>
            <person name="Chapman S.B."/>
            <person name="Chen Z."/>
            <person name="Freedman E."/>
            <person name="Gellesch M."/>
            <person name="Goldberg J."/>
            <person name="Griggs A."/>
            <person name="Gujja S."/>
            <person name="Heilman E."/>
            <person name="Heiman D."/>
            <person name="Howarth C."/>
            <person name="Mehta T."/>
            <person name="Neiman D."/>
            <person name="Pearson M."/>
            <person name="Roberts A."/>
            <person name="Saif S."/>
            <person name="Shea T."/>
            <person name="Shenoy N."/>
            <person name="Sisk P."/>
            <person name="Stolte C."/>
            <person name="Sykes S."/>
            <person name="White J."/>
            <person name="Yandava C."/>
            <person name="Izard J."/>
            <person name="Blanton J.M."/>
            <person name="Baranova O.V."/>
            <person name="Tanner A.C."/>
            <person name="Dewhirst F.E."/>
            <person name="Haas B."/>
            <person name="Nusbaum C."/>
            <person name="Birren B."/>
        </authorList>
    </citation>
    <scope>NUCLEOTIDE SEQUENCE [LARGE SCALE GENOMIC DNA]</scope>
    <source>
        <strain evidence="24">ATCC 35896 / D40 B5</strain>
    </source>
</reference>
<feature type="active site" description="Proton acceptor" evidence="20">
    <location>
        <position position="356"/>
    </location>
</feature>
<evidence type="ECO:0000256" key="9">
    <source>
        <dbReference type="ARBA" id="ARBA00022723"/>
    </source>
</evidence>
<dbReference type="CDD" id="cd02540">
    <property type="entry name" value="GT2_GlmU_N_bac"/>
    <property type="match status" value="1"/>
</dbReference>
<evidence type="ECO:0000256" key="19">
    <source>
        <dbReference type="ARBA" id="ARBA00049628"/>
    </source>
</evidence>
<evidence type="ECO:0000313" key="23">
    <source>
        <dbReference type="EMBL" id="EFE28660.1"/>
    </source>
</evidence>
<dbReference type="GO" id="GO:0005737">
    <property type="term" value="C:cytoplasm"/>
    <property type="evidence" value="ECO:0007669"/>
    <property type="project" value="UniProtKB-SubCell"/>
</dbReference>
<dbReference type="InterPro" id="IPR029044">
    <property type="entry name" value="Nucleotide-diphossugar_trans"/>
</dbReference>
<dbReference type="NCBIfam" id="NF010934">
    <property type="entry name" value="PRK14354.1"/>
    <property type="match status" value="1"/>
</dbReference>
<feature type="binding site" evidence="20">
    <location>
        <position position="221"/>
    </location>
    <ligand>
        <name>UDP-N-acetyl-alpha-D-glucosamine</name>
        <dbReference type="ChEBI" id="CHEBI:57705"/>
    </ligand>
</feature>
<evidence type="ECO:0000256" key="18">
    <source>
        <dbReference type="ARBA" id="ARBA00048493"/>
    </source>
</evidence>
<keyword evidence="15 20" id="KW-0012">Acyltransferase</keyword>
<dbReference type="HAMAP" id="MF_01631">
    <property type="entry name" value="GlmU"/>
    <property type="match status" value="1"/>
</dbReference>
<dbReference type="PANTHER" id="PTHR43584">
    <property type="entry name" value="NUCLEOTIDYL TRANSFERASE"/>
    <property type="match status" value="1"/>
</dbReference>
<evidence type="ECO:0000256" key="10">
    <source>
        <dbReference type="ARBA" id="ARBA00022737"/>
    </source>
</evidence>
<comment type="cofactor">
    <cofactor evidence="20">
        <name>Mg(2+)</name>
        <dbReference type="ChEBI" id="CHEBI:18420"/>
    </cofactor>
    <text evidence="20">Binds 1 Mg(2+) ion per subunit.</text>
</comment>
<dbReference type="InterPro" id="IPR050065">
    <property type="entry name" value="GlmU-like"/>
</dbReference>
<feature type="binding site" evidence="20">
    <location>
        <position position="398"/>
    </location>
    <ligand>
        <name>acetyl-CoA</name>
        <dbReference type="ChEBI" id="CHEBI:57288"/>
    </ligand>
</feature>
<feature type="binding site" evidence="20">
    <location>
        <position position="433"/>
    </location>
    <ligand>
        <name>acetyl-CoA</name>
        <dbReference type="ChEBI" id="CHEBI:57288"/>
    </ligand>
</feature>
<evidence type="ECO:0000256" key="1">
    <source>
        <dbReference type="ARBA" id="ARBA00004496"/>
    </source>
</evidence>
<dbReference type="InterPro" id="IPR011004">
    <property type="entry name" value="Trimer_LpxA-like_sf"/>
</dbReference>
<keyword evidence="11 20" id="KW-0460">Magnesium</keyword>
<dbReference type="GO" id="GO:0003977">
    <property type="term" value="F:UDP-N-acetylglucosamine diphosphorylase activity"/>
    <property type="evidence" value="ECO:0007669"/>
    <property type="project" value="UniProtKB-UniRule"/>
</dbReference>
<evidence type="ECO:0000256" key="7">
    <source>
        <dbReference type="ARBA" id="ARBA00022679"/>
    </source>
</evidence>
<dbReference type="InterPro" id="IPR018357">
    <property type="entry name" value="Hexapep_transf_CS"/>
</dbReference>
<evidence type="ECO:0000256" key="5">
    <source>
        <dbReference type="ARBA" id="ARBA00007947"/>
    </source>
</evidence>
<feature type="binding site" evidence="20">
    <location>
        <begin position="379"/>
        <end position="380"/>
    </location>
    <ligand>
        <name>acetyl-CoA</name>
        <dbReference type="ChEBI" id="CHEBI:57288"/>
    </ligand>
</feature>
<feature type="domain" description="Nucleotidyl transferase" evidence="21">
    <location>
        <begin position="5"/>
        <end position="215"/>
    </location>
</feature>
<comment type="similarity">
    <text evidence="4 20">In the C-terminal section; belongs to the transferase hexapeptide repeat family.</text>
</comment>
<keyword evidence="12 20" id="KW-0133">Cell shape</keyword>
<keyword evidence="24" id="KW-1185">Reference proteome</keyword>
<evidence type="ECO:0000256" key="16">
    <source>
        <dbReference type="ARBA" id="ARBA00023316"/>
    </source>
</evidence>
<dbReference type="Gene3D" id="2.160.10.10">
    <property type="entry name" value="Hexapeptide repeat proteins"/>
    <property type="match status" value="1"/>
</dbReference>
<feature type="binding site" evidence="20">
    <location>
        <begin position="8"/>
        <end position="11"/>
    </location>
    <ligand>
        <name>UDP-N-acetyl-alpha-D-glucosamine</name>
        <dbReference type="ChEBI" id="CHEBI:57705"/>
    </ligand>
</feature>
<dbReference type="EC" id="2.7.7.23" evidence="20"/>
<evidence type="ECO:0000256" key="8">
    <source>
        <dbReference type="ARBA" id="ARBA00022695"/>
    </source>
</evidence>
<comment type="catalytic activity">
    <reaction evidence="17 20">
        <text>alpha-D-glucosamine 1-phosphate + acetyl-CoA = N-acetyl-alpha-D-glucosamine 1-phosphate + CoA + H(+)</text>
        <dbReference type="Rhea" id="RHEA:13725"/>
        <dbReference type="ChEBI" id="CHEBI:15378"/>
        <dbReference type="ChEBI" id="CHEBI:57287"/>
        <dbReference type="ChEBI" id="CHEBI:57288"/>
        <dbReference type="ChEBI" id="CHEBI:57776"/>
        <dbReference type="ChEBI" id="CHEBI:58516"/>
        <dbReference type="EC" id="2.3.1.157"/>
    </reaction>
</comment>
<dbReference type="AlphaFoldDB" id="D6GSL9"/>
<dbReference type="InterPro" id="IPR001451">
    <property type="entry name" value="Hexapep"/>
</dbReference>
<keyword evidence="10 20" id="KW-0677">Repeat</keyword>
<dbReference type="InterPro" id="IPR005882">
    <property type="entry name" value="Bifunctional_GlmU"/>
</dbReference>
<dbReference type="UniPathway" id="UPA00113">
    <property type="reaction ID" value="UER00532"/>
</dbReference>
<dbReference type="InterPro" id="IPR056729">
    <property type="entry name" value="GMPPB_C"/>
</dbReference>
<dbReference type="OrthoDB" id="9775031at2"/>
<keyword evidence="7 20" id="KW-0808">Transferase</keyword>
<dbReference type="GO" id="GO:0006048">
    <property type="term" value="P:UDP-N-acetylglucosamine biosynthetic process"/>
    <property type="evidence" value="ECO:0007669"/>
    <property type="project" value="UniProtKB-UniPathway"/>
</dbReference>
<dbReference type="eggNOG" id="COG1207">
    <property type="taxonomic scope" value="Bacteria"/>
</dbReference>
<feature type="region of interest" description="Linker" evidence="20">
    <location>
        <begin position="224"/>
        <end position="244"/>
    </location>
</feature>
<feature type="binding site" evidence="20">
    <location>
        <position position="359"/>
    </location>
    <ligand>
        <name>UDP-N-acetyl-alpha-D-glucosamine</name>
        <dbReference type="ChEBI" id="CHEBI:57705"/>
    </ligand>
</feature>
<comment type="caution">
    <text evidence="20">Lacks conserved residue(s) required for the propagation of feature annotation.</text>
</comment>
<feature type="binding site" evidence="20">
    <location>
        <position position="221"/>
    </location>
    <ligand>
        <name>Mg(2+)</name>
        <dbReference type="ChEBI" id="CHEBI:18420"/>
    </ligand>
</feature>
<dbReference type="PANTHER" id="PTHR43584:SF3">
    <property type="entry name" value="BIFUNCTIONAL PROTEIN GLMU"/>
    <property type="match status" value="1"/>
</dbReference>
<feature type="binding site" evidence="20">
    <location>
        <position position="101"/>
    </location>
    <ligand>
        <name>Mg(2+)</name>
        <dbReference type="ChEBI" id="CHEBI:18420"/>
    </ligand>
</feature>
<dbReference type="GO" id="GO:0009245">
    <property type="term" value="P:lipid A biosynthetic process"/>
    <property type="evidence" value="ECO:0007669"/>
    <property type="project" value="UniProtKB-UniRule"/>
</dbReference>
<evidence type="ECO:0000259" key="21">
    <source>
        <dbReference type="Pfam" id="PF00483"/>
    </source>
</evidence>
<evidence type="ECO:0000256" key="17">
    <source>
        <dbReference type="ARBA" id="ARBA00048247"/>
    </source>
</evidence>
<dbReference type="GO" id="GO:0016020">
    <property type="term" value="C:membrane"/>
    <property type="evidence" value="ECO:0007669"/>
    <property type="project" value="GOC"/>
</dbReference>
<keyword evidence="6 20" id="KW-0963">Cytoplasm</keyword>
<sequence>MSLQSIILAAGKGTRMKSKHPKVMHSIFDVPMIDYVLKNCCALSEKKPIVVVGHAGDTVKEYLSDSADCVFQREQLGTGHAVMMGIDLIEEDDDVLIICGDTPLITDVTLQKMIELKKHSDAVVMSAVVKNPLNYGRIIRNGEHFSKIVEEKDATDEQRQICEINAGTYIISGKVLKEQLGTLKTENSQGEYYLTDVFENVAKEGIVSLCIADEDEIIGINNRQQLAQATQILKRRINHSLMDNGVTILDEDTTYIDPSVVIGQDTIIYPNTRISGNTVIGEDCIIRENTTIENSTIMNGVEIKSSTLLEAVVEEYSTIGPYAYLRPKAHVGKHVKIGDFVEVKNSKIGDYSKASHLAYIGDADVGKNVNIGCGVVFVNYDGKNKHRTTVGDNSFIGSNSNLVAPVEIGDMSFVAAGSTITIDVPDDALCIARNKERIKENWTSRKGLIKKK</sequence>
<feature type="binding site" evidence="20">
    <location>
        <position position="136"/>
    </location>
    <ligand>
        <name>UDP-N-acetyl-alpha-D-glucosamine</name>
        <dbReference type="ChEBI" id="CHEBI:57705"/>
    </ligand>
</feature>
<dbReference type="RefSeq" id="WP_014262618.1">
    <property type="nucleotide sequence ID" value="NC_016630.1"/>
</dbReference>
<dbReference type="GO" id="GO:0019134">
    <property type="term" value="F:glucosamine-1-phosphate N-acetyltransferase activity"/>
    <property type="evidence" value="ECO:0007669"/>
    <property type="project" value="UniProtKB-UniRule"/>
</dbReference>
<keyword evidence="9 20" id="KW-0479">Metal-binding</keyword>
<dbReference type="GO" id="GO:0009252">
    <property type="term" value="P:peptidoglycan biosynthetic process"/>
    <property type="evidence" value="ECO:0007669"/>
    <property type="project" value="UniProtKB-UniRule"/>
</dbReference>
<comment type="subunit">
    <text evidence="20">Homotrimer.</text>
</comment>
<feature type="binding site" evidence="20">
    <location>
        <position position="150"/>
    </location>
    <ligand>
        <name>UDP-N-acetyl-alpha-D-glucosamine</name>
        <dbReference type="ChEBI" id="CHEBI:57705"/>
    </ligand>
</feature>
<dbReference type="CDD" id="cd03353">
    <property type="entry name" value="LbH_GlmU_C"/>
    <property type="match status" value="1"/>
</dbReference>
<evidence type="ECO:0000256" key="2">
    <source>
        <dbReference type="ARBA" id="ARBA00005166"/>
    </source>
</evidence>
<dbReference type="PATRIC" id="fig|546269.5.peg.1052"/>
<comment type="catalytic activity">
    <reaction evidence="18 20">
        <text>N-acetyl-alpha-D-glucosamine 1-phosphate + UTP + H(+) = UDP-N-acetyl-alpha-D-glucosamine + diphosphate</text>
        <dbReference type="Rhea" id="RHEA:13509"/>
        <dbReference type="ChEBI" id="CHEBI:15378"/>
        <dbReference type="ChEBI" id="CHEBI:33019"/>
        <dbReference type="ChEBI" id="CHEBI:46398"/>
        <dbReference type="ChEBI" id="CHEBI:57705"/>
        <dbReference type="ChEBI" id="CHEBI:57776"/>
        <dbReference type="EC" id="2.7.7.23"/>
    </reaction>
</comment>
<accession>D6GSL9</accession>
<dbReference type="STRING" id="546269.HMPREF0389_00577"/>
<dbReference type="Pfam" id="PF00483">
    <property type="entry name" value="NTP_transferase"/>
    <property type="match status" value="1"/>
</dbReference>
<keyword evidence="8 20" id="KW-0548">Nucleotidyltransferase</keyword>
<keyword evidence="14 20" id="KW-0511">Multifunctional enzyme</keyword>
<dbReference type="GO" id="GO:0071555">
    <property type="term" value="P:cell wall organization"/>
    <property type="evidence" value="ECO:0007669"/>
    <property type="project" value="UniProtKB-KW"/>
</dbReference>
<dbReference type="Pfam" id="PF25087">
    <property type="entry name" value="GMPPB_C"/>
    <property type="match status" value="1"/>
</dbReference>
<dbReference type="GO" id="GO:0000287">
    <property type="term" value="F:magnesium ion binding"/>
    <property type="evidence" value="ECO:0007669"/>
    <property type="project" value="UniProtKB-UniRule"/>
</dbReference>
<evidence type="ECO:0000259" key="22">
    <source>
        <dbReference type="Pfam" id="PF25087"/>
    </source>
</evidence>
<evidence type="ECO:0000313" key="24">
    <source>
        <dbReference type="Proteomes" id="UP000007468"/>
    </source>
</evidence>
<evidence type="ECO:0000256" key="20">
    <source>
        <dbReference type="HAMAP-Rule" id="MF_01631"/>
    </source>
</evidence>
<dbReference type="GO" id="GO:0008360">
    <property type="term" value="P:regulation of cell shape"/>
    <property type="evidence" value="ECO:0007669"/>
    <property type="project" value="UniProtKB-KW"/>
</dbReference>
<gene>
    <name evidence="20 23" type="primary">glmU</name>
    <name evidence="23" type="ordered locus">HMPREF0389_00577</name>
</gene>
<dbReference type="InterPro" id="IPR005835">
    <property type="entry name" value="NTP_transferase_dom"/>
</dbReference>
<feature type="region of interest" description="N-acetyltransferase" evidence="20">
    <location>
        <begin position="245"/>
        <end position="452"/>
    </location>
</feature>